<evidence type="ECO:0000256" key="4">
    <source>
        <dbReference type="SAM" id="MobiDB-lite"/>
    </source>
</evidence>
<dbReference type="SMART" id="SM00885">
    <property type="entry name" value="D5_N"/>
    <property type="match status" value="1"/>
</dbReference>
<feature type="region of interest" description="Disordered" evidence="4">
    <location>
        <begin position="1"/>
        <end position="42"/>
    </location>
</feature>
<proteinExistence type="predicted"/>
<evidence type="ECO:0000313" key="7">
    <source>
        <dbReference type="Proteomes" id="UP001223144"/>
    </source>
</evidence>
<dbReference type="Proteomes" id="UP001223144">
    <property type="component" value="Unassembled WGS sequence"/>
</dbReference>
<feature type="compositionally biased region" description="Polar residues" evidence="4">
    <location>
        <begin position="1"/>
        <end position="10"/>
    </location>
</feature>
<keyword evidence="1" id="KW-0547">Nucleotide-binding</keyword>
<keyword evidence="7" id="KW-1185">Reference proteome</keyword>
<protein>
    <submittedName>
        <fullName evidence="6">Phage/plasmid primase, P4 family</fullName>
    </submittedName>
</protein>
<accession>A0ABT6HXC4</accession>
<evidence type="ECO:0000256" key="3">
    <source>
        <dbReference type="ARBA" id="ARBA00022840"/>
    </source>
</evidence>
<sequence length="493" mass="54199">MTSHHPTTSAPPGGPPPLDPAVRMLTAPPPYDAEVSPWPEPAPPAPLPVPERHRGHLRMAERFVAEHTDHLRHVHGIGWHQWDGARWAVDEQRADVQAAVTTIKTALGELDRLDGPERTALFKDIRKSESATGIDGMVRIASALPPISTASKALDADPYLFNTPTGTVNLRTGSVRANDRADLLTKVAGGHLAAEGSTEWRAFLARILPDQEVRRFVQRLFGYAMFGKVTEHVMPIFTGTGANGKGTLRDAVMAAFGDYAIEVDPALLMESKHERHGAFKMRLRGARLAFCSETEKGRRFAEATMKRLVGGDPIEANLMHRNPITFDPSHTLVMLTNFLPAVSGDDPAVWRRILVVPFDVTIPEHERDPGLPDRLRAAAPSVLAWAHEGWRDYQAQGLNPPEAVRVRTAAYQAASDVLARFLDERALITPHGAVKARDLFTAWSRWCAENGEQPGSEVTFAESMTKRGHEKKKRSAGQFYLGLMLAGTDDDPP</sequence>
<dbReference type="PANTHER" id="PTHR35372:SF2">
    <property type="entry name" value="SF3 HELICASE DOMAIN-CONTAINING PROTEIN"/>
    <property type="match status" value="1"/>
</dbReference>
<dbReference type="NCBIfam" id="TIGR01613">
    <property type="entry name" value="primase_Cterm"/>
    <property type="match status" value="1"/>
</dbReference>
<dbReference type="Pfam" id="PF19263">
    <property type="entry name" value="DUF5906"/>
    <property type="match status" value="1"/>
</dbReference>
<gene>
    <name evidence="6" type="ORF">QCN29_32225</name>
</gene>
<dbReference type="InterPro" id="IPR014818">
    <property type="entry name" value="Phage/plasmid_primase_P4_C"/>
</dbReference>
<evidence type="ECO:0000259" key="5">
    <source>
        <dbReference type="PROSITE" id="PS51206"/>
    </source>
</evidence>
<dbReference type="EMBL" id="JARWBG010000064">
    <property type="protein sequence ID" value="MDH2393351.1"/>
    <property type="molecule type" value="Genomic_DNA"/>
</dbReference>
<keyword evidence="3" id="KW-0067">ATP-binding</keyword>
<dbReference type="PANTHER" id="PTHR35372">
    <property type="entry name" value="ATP BINDING PROTEIN-RELATED"/>
    <property type="match status" value="1"/>
</dbReference>
<dbReference type="InterPro" id="IPR051620">
    <property type="entry name" value="ORF904-like_C"/>
</dbReference>
<feature type="domain" description="SF3 helicase" evidence="5">
    <location>
        <begin position="212"/>
        <end position="371"/>
    </location>
</feature>
<organism evidence="6 7">
    <name type="scientific">Streptomyces chengmaiensis</name>
    <dbReference type="NCBI Taxonomy" id="3040919"/>
    <lineage>
        <taxon>Bacteria</taxon>
        <taxon>Bacillati</taxon>
        <taxon>Actinomycetota</taxon>
        <taxon>Actinomycetes</taxon>
        <taxon>Kitasatosporales</taxon>
        <taxon>Streptomycetaceae</taxon>
        <taxon>Streptomyces</taxon>
    </lineage>
</organism>
<dbReference type="InterPro" id="IPR006500">
    <property type="entry name" value="Helicase_put_C_phage/plasmid"/>
</dbReference>
<dbReference type="InterPro" id="IPR045455">
    <property type="entry name" value="NrS-1_pol-like_helicase"/>
</dbReference>
<evidence type="ECO:0000256" key="1">
    <source>
        <dbReference type="ARBA" id="ARBA00022741"/>
    </source>
</evidence>
<dbReference type="PROSITE" id="PS51206">
    <property type="entry name" value="SF3_HELICASE_1"/>
    <property type="match status" value="1"/>
</dbReference>
<dbReference type="Gene3D" id="3.40.50.300">
    <property type="entry name" value="P-loop containing nucleotide triphosphate hydrolases"/>
    <property type="match status" value="1"/>
</dbReference>
<dbReference type="InterPro" id="IPR014015">
    <property type="entry name" value="Helicase_SF3_DNA-vir"/>
</dbReference>
<comment type="caution">
    <text evidence="6">The sequence shown here is derived from an EMBL/GenBank/DDBJ whole genome shotgun (WGS) entry which is preliminary data.</text>
</comment>
<dbReference type="InterPro" id="IPR027417">
    <property type="entry name" value="P-loop_NTPase"/>
</dbReference>
<reference evidence="6 7" key="1">
    <citation type="submission" date="2023-04" db="EMBL/GenBank/DDBJ databases">
        <title>Streptomyces chengmaiensis sp. nov. isolated from the stem of mangrove plant in Hainan.</title>
        <authorList>
            <person name="Huang X."/>
            <person name="Zhou S."/>
            <person name="Chu X."/>
            <person name="Xie Y."/>
            <person name="Lin Y."/>
        </authorList>
    </citation>
    <scope>NUCLEOTIDE SEQUENCE [LARGE SCALE GENOMIC DNA]</scope>
    <source>
        <strain evidence="6 7">HNM0663</strain>
    </source>
</reference>
<dbReference type="SUPFAM" id="SSF52540">
    <property type="entry name" value="P-loop containing nucleoside triphosphate hydrolases"/>
    <property type="match status" value="1"/>
</dbReference>
<dbReference type="Pfam" id="PF08706">
    <property type="entry name" value="D5_N"/>
    <property type="match status" value="1"/>
</dbReference>
<keyword evidence="2" id="KW-0378">Hydrolase</keyword>
<name>A0ABT6HXC4_9ACTN</name>
<evidence type="ECO:0000256" key="2">
    <source>
        <dbReference type="ARBA" id="ARBA00022801"/>
    </source>
</evidence>
<evidence type="ECO:0000313" key="6">
    <source>
        <dbReference type="EMBL" id="MDH2393351.1"/>
    </source>
</evidence>